<dbReference type="Pfam" id="PF01597">
    <property type="entry name" value="GCV_H"/>
    <property type="match status" value="1"/>
</dbReference>
<dbReference type="SUPFAM" id="SSF51230">
    <property type="entry name" value="Single hybrid motif"/>
    <property type="match status" value="1"/>
</dbReference>
<evidence type="ECO:0008006" key="3">
    <source>
        <dbReference type="Google" id="ProtNLM"/>
    </source>
</evidence>
<dbReference type="Gene3D" id="2.40.50.100">
    <property type="match status" value="1"/>
</dbReference>
<dbReference type="PANTHER" id="PTHR11715:SF3">
    <property type="entry name" value="GLYCINE CLEAVAGE SYSTEM H PROTEIN-RELATED"/>
    <property type="match status" value="1"/>
</dbReference>
<dbReference type="AlphaFoldDB" id="A0A2R7Y3L8"/>
<dbReference type="PANTHER" id="PTHR11715">
    <property type="entry name" value="GLYCINE CLEAVAGE SYSTEM H PROTEIN"/>
    <property type="match status" value="1"/>
</dbReference>
<dbReference type="GO" id="GO:0019464">
    <property type="term" value="P:glycine decarboxylation via glycine cleavage system"/>
    <property type="evidence" value="ECO:0007669"/>
    <property type="project" value="InterPro"/>
</dbReference>
<protein>
    <recommendedName>
        <fullName evidence="3">Glycine cleavage system protein H</fullName>
    </recommendedName>
</protein>
<dbReference type="GO" id="GO:0005829">
    <property type="term" value="C:cytosol"/>
    <property type="evidence" value="ECO:0007669"/>
    <property type="project" value="TreeGrafter"/>
</dbReference>
<accession>A0A2R7Y3L8</accession>
<dbReference type="InterPro" id="IPR033753">
    <property type="entry name" value="GCV_H/Fam206"/>
</dbReference>
<name>A0A2R7Y3L8_9ARCH</name>
<gene>
    <name evidence="1" type="ORF">B9J98_04415</name>
</gene>
<dbReference type="EMBL" id="NDWU01000009">
    <property type="protein sequence ID" value="PUA32098.1"/>
    <property type="molecule type" value="Genomic_DNA"/>
</dbReference>
<dbReference type="Proteomes" id="UP000244066">
    <property type="component" value="Unassembled WGS sequence"/>
</dbReference>
<comment type="caution">
    <text evidence="1">The sequence shown here is derived from an EMBL/GenBank/DDBJ whole genome shotgun (WGS) entry which is preliminary data.</text>
</comment>
<evidence type="ECO:0000313" key="1">
    <source>
        <dbReference type="EMBL" id="PUA32098.1"/>
    </source>
</evidence>
<dbReference type="CDD" id="cd06848">
    <property type="entry name" value="GCS_H"/>
    <property type="match status" value="1"/>
</dbReference>
<organism evidence="1 2">
    <name type="scientific">Candidatus Terraquivivens tikiterensis</name>
    <dbReference type="NCBI Taxonomy" id="1980982"/>
    <lineage>
        <taxon>Archaea</taxon>
        <taxon>Nitrososphaerota</taxon>
        <taxon>Candidatus Wolframiiraptoraceae</taxon>
        <taxon>Candidatus Terraquivivens</taxon>
    </lineage>
</organism>
<sequence length="138" mass="15480">MEVVWKMAAVSALVGKLFTSKASHGMWVRFEQGDDVSEILARVGLLKEAAESVGTIEFVRVLPKGRLVTRGHPFGSVEHGMRVMLLRSPVSGWIVEVNERLRGRPELINEDPYGEGWIAVLRPINYEEDARYFGEVAK</sequence>
<dbReference type="InterPro" id="IPR011053">
    <property type="entry name" value="Single_hybrid_motif"/>
</dbReference>
<dbReference type="GO" id="GO:0005960">
    <property type="term" value="C:glycine cleavage complex"/>
    <property type="evidence" value="ECO:0007669"/>
    <property type="project" value="InterPro"/>
</dbReference>
<evidence type="ECO:0000313" key="2">
    <source>
        <dbReference type="Proteomes" id="UP000244066"/>
    </source>
</evidence>
<dbReference type="InterPro" id="IPR002930">
    <property type="entry name" value="GCV_H"/>
</dbReference>
<dbReference type="GO" id="GO:0009249">
    <property type="term" value="P:protein lipoylation"/>
    <property type="evidence" value="ECO:0007669"/>
    <property type="project" value="TreeGrafter"/>
</dbReference>
<reference evidence="1 2" key="1">
    <citation type="submission" date="2017-04" db="EMBL/GenBank/DDBJ databases">
        <title>Draft Aigarchaeota genome from a New Zealand hot spring.</title>
        <authorList>
            <person name="Reysenbach A.-L."/>
            <person name="Donaho J.A."/>
            <person name="Gerhart J."/>
            <person name="Kelley J.F."/>
            <person name="Kouba K."/>
            <person name="Podar M."/>
            <person name="Stott M."/>
        </authorList>
    </citation>
    <scope>NUCLEOTIDE SEQUENCE [LARGE SCALE GENOMIC DNA]</scope>
    <source>
        <strain evidence="1">NZ13_MG1</strain>
    </source>
</reference>
<proteinExistence type="predicted"/>